<dbReference type="EMBL" id="JAPDFR010000002">
    <property type="protein sequence ID" value="KAK0389823.1"/>
    <property type="molecule type" value="Genomic_DNA"/>
</dbReference>
<dbReference type="GO" id="GO:0009306">
    <property type="term" value="P:protein secretion"/>
    <property type="evidence" value="ECO:0007669"/>
    <property type="project" value="TreeGrafter"/>
</dbReference>
<dbReference type="Pfam" id="PF10304">
    <property type="entry name" value="RTP1_C2"/>
    <property type="match status" value="1"/>
</dbReference>
<accession>A0AA39LA92</accession>
<evidence type="ECO:0008006" key="7">
    <source>
        <dbReference type="Google" id="ProtNLM"/>
    </source>
</evidence>
<sequence length="905" mass="99258">MAGLGPSSPTLAERLQEIGKAAFEPSQDETTGKQLTEDYEKLVAKSSVIALIPALNALIKPDVSPPWLREHFLRTLTRLPLRPHGVRATMEFVFSVHPSNVGRIPDSDVPQKQGANITHEAVAVATKLLSSVPGGMSAEDWFGGISAQLFKLLDGEAGPEVSKTAAQVVGFGILGKRQFGAPGAPGWNAFVMPIITDINPSLLPETPQDVHIHRSGGDEVVDLSLGQVLVTSQSLQRSLQRLRTLILSNPAPGLCRRLLTPVLHQLCLLASWIEPSKTQDEGVRKPALILFQTFLKLFGTHETILPILRNLESQGSSPESKVAWIYRTNPKGEIDIVPVSDTVSQRTIEWPALDAKAVTLVESIVTMCPPEEISSLFLHLLEGWIQSQGNTHEIKLGLTSSEASSSGNAFKELIEVSVLQKLMEKAPDKLVSRFDQLLELVCQVLQTDERSQLGEDIIAIVLSLLNLIIGAPSFRKSDINPEKLDIVEGALQRIGQQDRPAVAPTARNLQMLLKYRGEVDRMEDEEQPRMKIDSKTMEDRRTYALSMEYITGQDSPPPVVSEGLNMLTNLIKSGSSVLDITATLVLMSNLLTNNEDFINLRVINIFTMLAAKHPKATVEEITEHYLDAQEKSSTDVRLRFGEALLRVVERLGEIFTGDIARQTCETLLSIAGRRGYRPKTLAKQVREERLNQLKKAKGRMKEDDIPEEDEDEDMTEEDKANNDILAQIVSGWESKRGSEDVRMRSSALSIFGAALEINIGGIGATLASAGIDLCINVLTLEPEPEKGILRRAAVIVVLSFVRALSAARDARRSLGFGLTDESRRDMIVSLNYIAGTDNDGLVREQAKDVVESLENWAMSTMVPMTGPGNTELQGLTRLAGLSVNPVMSPGSNDSGQIRPRIEEIE</sequence>
<evidence type="ECO:0000259" key="3">
    <source>
        <dbReference type="Pfam" id="PF10304"/>
    </source>
</evidence>
<feature type="domain" description="RNA polymerase II assembly factor Rtp1 C-terminal" evidence="3">
    <location>
        <begin position="823"/>
        <end position="855"/>
    </location>
</feature>
<dbReference type="PANTHER" id="PTHR20959:SF1">
    <property type="entry name" value="TRANSPORT AND GOLGI ORGANIZATION PROTEIN 6 HOMOLOG"/>
    <property type="match status" value="1"/>
</dbReference>
<dbReference type="Proteomes" id="UP001175261">
    <property type="component" value="Unassembled WGS sequence"/>
</dbReference>
<dbReference type="PANTHER" id="PTHR20959">
    <property type="entry name" value="TRANSPORT AND GOLGI ORGANIZATION PROTEIN 6 FAMILY MEMBER"/>
    <property type="match status" value="1"/>
</dbReference>
<dbReference type="InterPro" id="IPR011989">
    <property type="entry name" value="ARM-like"/>
</dbReference>
<organism evidence="5 6">
    <name type="scientific">Sarocladium strictum</name>
    <name type="common">Black bundle disease fungus</name>
    <name type="synonym">Acremonium strictum</name>
    <dbReference type="NCBI Taxonomy" id="5046"/>
    <lineage>
        <taxon>Eukaryota</taxon>
        <taxon>Fungi</taxon>
        <taxon>Dikarya</taxon>
        <taxon>Ascomycota</taxon>
        <taxon>Pezizomycotina</taxon>
        <taxon>Sordariomycetes</taxon>
        <taxon>Hypocreomycetidae</taxon>
        <taxon>Hypocreales</taxon>
        <taxon>Sarocladiaceae</taxon>
        <taxon>Sarocladium</taxon>
    </lineage>
</organism>
<dbReference type="AlphaFoldDB" id="A0AA39LA92"/>
<dbReference type="InterPro" id="IPR019414">
    <property type="entry name" value="Rtp1_C2"/>
</dbReference>
<dbReference type="InterPro" id="IPR016024">
    <property type="entry name" value="ARM-type_fold"/>
</dbReference>
<evidence type="ECO:0000313" key="6">
    <source>
        <dbReference type="Proteomes" id="UP001175261"/>
    </source>
</evidence>
<evidence type="ECO:0000259" key="4">
    <source>
        <dbReference type="Pfam" id="PF10363"/>
    </source>
</evidence>
<protein>
    <recommendedName>
        <fullName evidence="7">Protein required for cell viability</fullName>
    </recommendedName>
</protein>
<feature type="region of interest" description="Disordered" evidence="2">
    <location>
        <begin position="695"/>
        <end position="717"/>
    </location>
</feature>
<name>A0AA39LA92_SARSR</name>
<comment type="caution">
    <text evidence="5">The sequence shown here is derived from an EMBL/GenBank/DDBJ whole genome shotgun (WGS) entry which is preliminary data.</text>
</comment>
<feature type="region of interest" description="Disordered" evidence="2">
    <location>
        <begin position="883"/>
        <end position="905"/>
    </location>
</feature>
<dbReference type="SUPFAM" id="SSF48371">
    <property type="entry name" value="ARM repeat"/>
    <property type="match status" value="2"/>
</dbReference>
<proteinExistence type="inferred from homology"/>
<reference evidence="5" key="1">
    <citation type="submission" date="2022-10" db="EMBL/GenBank/DDBJ databases">
        <title>Determination and structural analysis of whole genome sequence of Sarocladium strictum F4-1.</title>
        <authorList>
            <person name="Hu L."/>
            <person name="Jiang Y."/>
        </authorList>
    </citation>
    <scope>NUCLEOTIDE SEQUENCE</scope>
    <source>
        <strain evidence="5">F4-1</strain>
    </source>
</reference>
<dbReference type="InterPro" id="IPR039600">
    <property type="entry name" value="TANGO6/Rtp1"/>
</dbReference>
<gene>
    <name evidence="5" type="ORF">NLU13_3396</name>
</gene>
<dbReference type="Gene3D" id="1.25.10.10">
    <property type="entry name" value="Leucine-rich Repeat Variant"/>
    <property type="match status" value="1"/>
</dbReference>
<feature type="compositionally biased region" description="Acidic residues" evidence="2">
    <location>
        <begin position="704"/>
        <end position="716"/>
    </location>
</feature>
<evidence type="ECO:0000256" key="2">
    <source>
        <dbReference type="SAM" id="MobiDB-lite"/>
    </source>
</evidence>
<dbReference type="InterPro" id="IPR019451">
    <property type="entry name" value="Rtp1_C1"/>
</dbReference>
<evidence type="ECO:0000313" key="5">
    <source>
        <dbReference type="EMBL" id="KAK0389823.1"/>
    </source>
</evidence>
<evidence type="ECO:0000256" key="1">
    <source>
        <dbReference type="ARBA" id="ARBA00005724"/>
    </source>
</evidence>
<comment type="similarity">
    <text evidence="1">Belongs to the Tango6 family.</text>
</comment>
<dbReference type="Pfam" id="PF10363">
    <property type="entry name" value="RTP1_C1"/>
    <property type="match status" value="1"/>
</dbReference>
<feature type="domain" description="RNA polymerase II assembly factor Rtp1 C-terminal" evidence="4">
    <location>
        <begin position="553"/>
        <end position="653"/>
    </location>
</feature>
<keyword evidence="6" id="KW-1185">Reference proteome</keyword>